<comment type="caution">
    <text evidence="1">The sequence shown here is derived from an EMBL/GenBank/DDBJ whole genome shotgun (WGS) entry which is preliminary data.</text>
</comment>
<dbReference type="InterPro" id="IPR011989">
    <property type="entry name" value="ARM-like"/>
</dbReference>
<dbReference type="EMBL" id="BDSP01000016">
    <property type="protein sequence ID" value="GAX10271.1"/>
    <property type="molecule type" value="Genomic_DNA"/>
</dbReference>
<evidence type="ECO:0000313" key="2">
    <source>
        <dbReference type="Proteomes" id="UP000198406"/>
    </source>
</evidence>
<dbReference type="Proteomes" id="UP000198406">
    <property type="component" value="Unassembled WGS sequence"/>
</dbReference>
<evidence type="ECO:0000313" key="1">
    <source>
        <dbReference type="EMBL" id="GAX10271.1"/>
    </source>
</evidence>
<dbReference type="InterPro" id="IPR016024">
    <property type="entry name" value="ARM-type_fold"/>
</dbReference>
<dbReference type="OrthoDB" id="51886at2759"/>
<reference evidence="1 2" key="1">
    <citation type="journal article" date="2015" name="Plant Cell">
        <title>Oil accumulation by the oleaginous diatom Fistulifera solaris as revealed by the genome and transcriptome.</title>
        <authorList>
            <person name="Tanaka T."/>
            <person name="Maeda Y."/>
            <person name="Veluchamy A."/>
            <person name="Tanaka M."/>
            <person name="Abida H."/>
            <person name="Marechal E."/>
            <person name="Bowler C."/>
            <person name="Muto M."/>
            <person name="Sunaga Y."/>
            <person name="Tanaka M."/>
            <person name="Yoshino T."/>
            <person name="Taniguchi T."/>
            <person name="Fukuda Y."/>
            <person name="Nemoto M."/>
            <person name="Matsumoto M."/>
            <person name="Wong P.S."/>
            <person name="Aburatani S."/>
            <person name="Fujibuchi W."/>
        </authorList>
    </citation>
    <scope>NUCLEOTIDE SEQUENCE [LARGE SCALE GENOMIC DNA]</scope>
    <source>
        <strain evidence="1 2">JPCC DA0580</strain>
    </source>
</reference>
<dbReference type="SUPFAM" id="SSF48371">
    <property type="entry name" value="ARM repeat"/>
    <property type="match status" value="1"/>
</dbReference>
<gene>
    <name evidence="1" type="ORF">FisN_3Lh473</name>
</gene>
<organism evidence="1 2">
    <name type="scientific">Fistulifera solaris</name>
    <name type="common">Oleaginous diatom</name>
    <dbReference type="NCBI Taxonomy" id="1519565"/>
    <lineage>
        <taxon>Eukaryota</taxon>
        <taxon>Sar</taxon>
        <taxon>Stramenopiles</taxon>
        <taxon>Ochrophyta</taxon>
        <taxon>Bacillariophyta</taxon>
        <taxon>Bacillariophyceae</taxon>
        <taxon>Bacillariophycidae</taxon>
        <taxon>Naviculales</taxon>
        <taxon>Naviculaceae</taxon>
        <taxon>Fistulifera</taxon>
    </lineage>
</organism>
<accession>A0A1Z5J927</accession>
<sequence>MERRIIIMSPLHQDSIHLVPQRSVVLKSQVSDVLQEISFGKNSTLRWRGLKRMQQLLEGNHGIQALDRGADRMLAWQLTQHLNAEPPDREPTALILECLHLLWTQCPADRLVQSAHDLIDVLPWLVHAWQCFPDDSQIVERVLSILRIWSKFKDSHIKSKLIRSGVVKYIKASLHENPTKVCGLVKDFTFRASGSDKEYLYTSLKKQIIINCQSDQSNIVEAMTATLWNLATEHGIGKSMAMDSVVWDTLHRIGQTWSGRNGLAIVRHWSSITGNIVAIAVLETDSSTCVKLIEKQRWLIPCLLDTLQAESDCDLRRRCTRTIRCLLSCSWGQHFTMDNADATIITNVLSNLATNQSNDSDTRVQACQAVRSMLLVDNDVRECNLAASLIRILDERNVESKLAANVLQILSTMIAAGKWNPDMTSLSGVFLPRISFILIFEWNVSHSKSFPALLKSFFLIASLRYLNLLDQILKNRGNSPWKLRPTWLQIQQLKKFWRGMTGC</sequence>
<dbReference type="AlphaFoldDB" id="A0A1Z5J927"/>
<protein>
    <submittedName>
        <fullName evidence="1">Uncharacterized protein</fullName>
    </submittedName>
</protein>
<proteinExistence type="predicted"/>
<dbReference type="InParanoid" id="A0A1Z5J927"/>
<name>A0A1Z5J927_FISSO</name>
<keyword evidence="2" id="KW-1185">Reference proteome</keyword>
<dbReference type="Gene3D" id="1.25.10.10">
    <property type="entry name" value="Leucine-rich Repeat Variant"/>
    <property type="match status" value="1"/>
</dbReference>